<dbReference type="InterPro" id="IPR011805">
    <property type="entry name" value="RNase_R"/>
</dbReference>
<dbReference type="GO" id="GO:0005829">
    <property type="term" value="C:cytosol"/>
    <property type="evidence" value="ECO:0007669"/>
    <property type="project" value="TreeGrafter"/>
</dbReference>
<dbReference type="Pfam" id="PF00575">
    <property type="entry name" value="S1"/>
    <property type="match status" value="1"/>
</dbReference>
<feature type="compositionally biased region" description="Basic residues" evidence="9">
    <location>
        <begin position="722"/>
        <end position="733"/>
    </location>
</feature>
<feature type="compositionally biased region" description="Polar residues" evidence="9">
    <location>
        <begin position="599"/>
        <end position="609"/>
    </location>
</feature>
<dbReference type="InterPro" id="IPR013223">
    <property type="entry name" value="RNase_B_OB_dom"/>
</dbReference>
<comment type="similarity">
    <text evidence="8">Belongs to the RNR ribonuclease family. RNase R subfamily.</text>
</comment>
<evidence type="ECO:0000256" key="7">
    <source>
        <dbReference type="ARBA" id="ARBA00022884"/>
    </source>
</evidence>
<dbReference type="KEGG" id="aun:AWM73_03560"/>
<protein>
    <recommendedName>
        <fullName evidence="8">Ribonuclease R</fullName>
        <shortName evidence="8">RNase R</shortName>
        <ecNumber evidence="8">3.1.13.1</ecNumber>
    </recommendedName>
</protein>
<evidence type="ECO:0000256" key="3">
    <source>
        <dbReference type="ARBA" id="ARBA00022490"/>
    </source>
</evidence>
<accession>A0A109RFR0</accession>
<dbReference type="InterPro" id="IPR012340">
    <property type="entry name" value="NA-bd_OB-fold"/>
</dbReference>
<evidence type="ECO:0000313" key="10">
    <source>
        <dbReference type="EMBL" id="QPS01040.1"/>
    </source>
</evidence>
<keyword evidence="4 8" id="KW-0540">Nuclease</keyword>
<reference evidence="10 11" key="1">
    <citation type="submission" date="2020-12" db="EMBL/GenBank/DDBJ databases">
        <title>FDA dAtabase for Regulatory Grade micrObial Sequences (FDA-ARGOS): Supporting development and validation of Infectious Disease Dx tests.</title>
        <authorList>
            <person name="Sproer C."/>
            <person name="Gronow S."/>
            <person name="Severitt S."/>
            <person name="Schroder I."/>
            <person name="Tallon L."/>
            <person name="Sadzewicz L."/>
            <person name="Zhao X."/>
            <person name="Boylan J."/>
            <person name="Ott S."/>
            <person name="Bowen H."/>
            <person name="Vavikolanu K."/>
            <person name="Mehta A."/>
            <person name="Aluvathingal J."/>
            <person name="Nadendla S."/>
            <person name="Lowell S."/>
            <person name="Myers T."/>
            <person name="Yan Y."/>
            <person name="Sichtig H."/>
        </authorList>
    </citation>
    <scope>NUCLEOTIDE SEQUENCE [LARGE SCALE GENOMIC DNA]</scope>
    <source>
        <strain evidence="10 11">FDAARGOS_911</strain>
    </source>
</reference>
<comment type="catalytic activity">
    <reaction evidence="1 8">
        <text>Exonucleolytic cleavage in the 3'- to 5'-direction to yield nucleoside 5'-phosphates.</text>
        <dbReference type="EC" id="3.1.13.1"/>
    </reaction>
</comment>
<keyword evidence="3 8" id="KW-0963">Cytoplasm</keyword>
<dbReference type="NCBIfam" id="TIGR00358">
    <property type="entry name" value="3_prime_RNase"/>
    <property type="match status" value="1"/>
</dbReference>
<dbReference type="Gene3D" id="2.40.50.140">
    <property type="entry name" value="Nucleic acid-binding proteins"/>
    <property type="match status" value="2"/>
</dbReference>
<dbReference type="InterPro" id="IPR050180">
    <property type="entry name" value="RNR_Ribonuclease"/>
</dbReference>
<dbReference type="OrthoDB" id="9764149at2"/>
<dbReference type="RefSeq" id="WP_060778102.1">
    <property type="nucleotide sequence ID" value="NZ_CAJHLH010000010.1"/>
</dbReference>
<dbReference type="EMBL" id="CP065662">
    <property type="protein sequence ID" value="QPS01040.1"/>
    <property type="molecule type" value="Genomic_DNA"/>
</dbReference>
<dbReference type="SMART" id="SM00316">
    <property type="entry name" value="S1"/>
    <property type="match status" value="1"/>
</dbReference>
<dbReference type="PANTHER" id="PTHR23355:SF9">
    <property type="entry name" value="DIS3-LIKE EXONUCLEASE 2"/>
    <property type="match status" value="1"/>
</dbReference>
<dbReference type="EC" id="3.1.13.1" evidence="8"/>
<dbReference type="SMART" id="SM00955">
    <property type="entry name" value="RNB"/>
    <property type="match status" value="1"/>
</dbReference>
<feature type="compositionally biased region" description="Basic and acidic residues" evidence="9">
    <location>
        <begin position="610"/>
        <end position="621"/>
    </location>
</feature>
<organism evidence="10 11">
    <name type="scientific">Aerococcus urinae</name>
    <dbReference type="NCBI Taxonomy" id="1376"/>
    <lineage>
        <taxon>Bacteria</taxon>
        <taxon>Bacillati</taxon>
        <taxon>Bacillota</taxon>
        <taxon>Bacilli</taxon>
        <taxon>Lactobacillales</taxon>
        <taxon>Aerococcaceae</taxon>
        <taxon>Aerococcus</taxon>
    </lineage>
</organism>
<dbReference type="GO" id="GO:0003723">
    <property type="term" value="F:RNA binding"/>
    <property type="evidence" value="ECO:0007669"/>
    <property type="project" value="UniProtKB-UniRule"/>
</dbReference>
<dbReference type="GO" id="GO:0008859">
    <property type="term" value="F:exoribonuclease II activity"/>
    <property type="evidence" value="ECO:0007669"/>
    <property type="project" value="UniProtKB-UniRule"/>
</dbReference>
<dbReference type="PANTHER" id="PTHR23355">
    <property type="entry name" value="RIBONUCLEASE"/>
    <property type="match status" value="1"/>
</dbReference>
<dbReference type="InterPro" id="IPR004476">
    <property type="entry name" value="RNase_II/RNase_R"/>
</dbReference>
<comment type="function">
    <text evidence="8">3'-5' exoribonuclease that releases 5'-nucleoside monophosphates and is involved in maturation of structured RNAs.</text>
</comment>
<dbReference type="GO" id="GO:0006402">
    <property type="term" value="P:mRNA catabolic process"/>
    <property type="evidence" value="ECO:0007669"/>
    <property type="project" value="TreeGrafter"/>
</dbReference>
<evidence type="ECO:0000256" key="8">
    <source>
        <dbReference type="HAMAP-Rule" id="MF_01895"/>
    </source>
</evidence>
<dbReference type="PROSITE" id="PS01175">
    <property type="entry name" value="RIBONUCLEASE_II"/>
    <property type="match status" value="1"/>
</dbReference>
<name>A0A109RFR0_9LACT</name>
<sequence length="774" mass="87467">MNIDQVSQQLVAAVKKEATPLTIQEWSQRFNCNSSDDYPEFIKLVAQLQRNGDIEILDNGGLVSKKSDKHYQGNFSLNQKGFGFVSIEGFDDDIFIPRGETGGAMNGDQVAVQLTKRNRGEQKDEGTITEVLERALSRVTGEFVPYNDKLKAESGYIGGIRIQNKGEEMMTCFVLSDGLHPVEGEIVIAEIAEYPSLDQPLQMTGRVIQTIGHKNAPGVDILAILNMFDIPHEFPEEVLDEAEEVPEQIDPGEAQKRDDYRSLLTITIDGADAKDLDDAISLRKLGNGHLELGVHIADVSYYVTAGSAIDKEAWKRGTSVYLTDRVVPMLPQRLSNGICSLQANQDRLTMSCLMEIDPKSAKVINYHIGPSIIQSDYRMVYDDVNKLLEGKDKQLSEKYAELLPMLNDMAALHQSLSDKRHHRGAIDFDTPEAEIIVDKEGHPLDIVVRERGTAERMIESFMLAANETVAHEFTKRHLPFIYRIHESPDDERMKTFIEFAQTLGVHVKKTDGKVSPKDLQNTLEEAAGESYAPVVQVMALRSMQQAKYDLQPIGHYGLAAKDYTHFTSPIRRYPDLLAHRLIRYYLTHKPNPAKKDELSQSIEVTADQASKTERRSVDAERETESLKKTEFMVDKVGEEFDGIISSVTKFGIFVQLANTVEGLVHISNLDDDYYNYVDKHMILVGEHTGNIYRIGDKVRVKLVKADVDSRQVDFEIINPEKKTKKNNSKPKKTDHKEKNTQGHKKHSKKGKKNKHKKKHKKQKNKKNFVIRKAK</sequence>
<dbReference type="SUPFAM" id="SSF50249">
    <property type="entry name" value="Nucleic acid-binding proteins"/>
    <property type="match status" value="4"/>
</dbReference>
<dbReference type="Pfam" id="PF17876">
    <property type="entry name" value="CSD2"/>
    <property type="match status" value="1"/>
</dbReference>
<dbReference type="GeneID" id="35768116"/>
<dbReference type="CDD" id="cd04471">
    <property type="entry name" value="S1_RNase_R"/>
    <property type="match status" value="1"/>
</dbReference>
<evidence type="ECO:0000256" key="2">
    <source>
        <dbReference type="ARBA" id="ARBA00004496"/>
    </source>
</evidence>
<dbReference type="InterPro" id="IPR040476">
    <property type="entry name" value="CSD2"/>
</dbReference>
<dbReference type="AlphaFoldDB" id="A0A109RFR0"/>
<feature type="compositionally biased region" description="Basic residues" evidence="9">
    <location>
        <begin position="741"/>
        <end position="774"/>
    </location>
</feature>
<dbReference type="Pfam" id="PF08206">
    <property type="entry name" value="OB_RNB"/>
    <property type="match status" value="1"/>
</dbReference>
<dbReference type="InterPro" id="IPR022966">
    <property type="entry name" value="RNase_II/R_CS"/>
</dbReference>
<evidence type="ECO:0000256" key="6">
    <source>
        <dbReference type="ARBA" id="ARBA00022839"/>
    </source>
</evidence>
<dbReference type="InterPro" id="IPR003029">
    <property type="entry name" value="S1_domain"/>
</dbReference>
<dbReference type="Proteomes" id="UP000594771">
    <property type="component" value="Chromosome"/>
</dbReference>
<keyword evidence="5 8" id="KW-0378">Hydrolase</keyword>
<gene>
    <name evidence="8 10" type="primary">rnr</name>
    <name evidence="10" type="ORF">I6G68_06495</name>
</gene>
<dbReference type="PROSITE" id="PS50126">
    <property type="entry name" value="S1"/>
    <property type="match status" value="1"/>
</dbReference>
<evidence type="ECO:0000256" key="5">
    <source>
        <dbReference type="ARBA" id="ARBA00022801"/>
    </source>
</evidence>
<proteinExistence type="inferred from homology"/>
<dbReference type="FunFam" id="2.40.50.140:FF:000273">
    <property type="entry name" value="Ribonuclease R"/>
    <property type="match status" value="1"/>
</dbReference>
<feature type="region of interest" description="Disordered" evidence="9">
    <location>
        <begin position="718"/>
        <end position="774"/>
    </location>
</feature>
<evidence type="ECO:0000256" key="4">
    <source>
        <dbReference type="ARBA" id="ARBA00022722"/>
    </source>
</evidence>
<evidence type="ECO:0000256" key="9">
    <source>
        <dbReference type="SAM" id="MobiDB-lite"/>
    </source>
</evidence>
<dbReference type="Pfam" id="PF00773">
    <property type="entry name" value="RNB"/>
    <property type="match status" value="1"/>
</dbReference>
<evidence type="ECO:0000256" key="1">
    <source>
        <dbReference type="ARBA" id="ARBA00001849"/>
    </source>
</evidence>
<dbReference type="InterPro" id="IPR001900">
    <property type="entry name" value="RNase_II/R"/>
</dbReference>
<keyword evidence="6 8" id="KW-0269">Exonuclease</keyword>
<dbReference type="NCBIfam" id="TIGR02063">
    <property type="entry name" value="RNase_R"/>
    <property type="match status" value="1"/>
</dbReference>
<comment type="subcellular location">
    <subcellularLocation>
        <location evidence="2 8">Cytoplasm</location>
    </subcellularLocation>
</comment>
<feature type="region of interest" description="Disordered" evidence="9">
    <location>
        <begin position="596"/>
        <end position="621"/>
    </location>
</feature>
<keyword evidence="7 8" id="KW-0694">RNA-binding</keyword>
<evidence type="ECO:0000313" key="11">
    <source>
        <dbReference type="Proteomes" id="UP000594771"/>
    </source>
</evidence>
<dbReference type="HAMAP" id="MF_01895">
    <property type="entry name" value="RNase_R"/>
    <property type="match status" value="1"/>
</dbReference>